<dbReference type="Proteomes" id="UP000326780">
    <property type="component" value="Chromosome"/>
</dbReference>
<feature type="transmembrane region" description="Helical" evidence="6">
    <location>
        <begin position="374"/>
        <end position="396"/>
    </location>
</feature>
<evidence type="ECO:0000313" key="9">
    <source>
        <dbReference type="Proteomes" id="UP000326780"/>
    </source>
</evidence>
<dbReference type="AlphaFoldDB" id="A0A5Q0MAY3"/>
<dbReference type="PANTHER" id="PTHR43791:SF36">
    <property type="entry name" value="TRANSPORTER, PUTATIVE (AFU_ORTHOLOGUE AFUA_6G08340)-RELATED"/>
    <property type="match status" value="1"/>
</dbReference>
<evidence type="ECO:0000313" key="8">
    <source>
        <dbReference type="EMBL" id="QFZ85804.1"/>
    </source>
</evidence>
<feature type="transmembrane region" description="Helical" evidence="6">
    <location>
        <begin position="189"/>
        <end position="211"/>
    </location>
</feature>
<sequence length="445" mass="48790">MSMDATLAPIREHTATAELDGIYRKIIFRLIPFLMLLWVLAWIDRVNIGFIKLTMLDDLKWSEAAYGLGAGIFFLGYFFFEVPSNLLLQKIGAKKTIMRITIGWGLTSIATMFVKSTEAFYLLRFLLGVFEAGFYPGIILYLTYWFPDSRRAKAFGMFMSASAFAGVIGGPLAGFIMNNMHGVNGWAGWQWVLLLEGIPSVLAGIATYFYLTDRPEQAHWLTARERQLVHDDLERDRKALGHREHSMLASLKNGKFWLLILIFFCIIAANSSLTFYGPTLVKEIGFTNPLTVGWIMAGAYLCGAAGMIWNGFHSDRHQESRYHCALAAALGSGALLVVALFLRQSPGLVLAGLTLAIVGTMSAIPVFWQMPNRFLAGTAAAGGVALINSIANLAGFGAPWMLGLIKTATGSLAPGLYVVAAVEVCAAVLILLFVPRLQKTKTPAR</sequence>
<name>A0A5Q0MAY3_VARPD</name>
<dbReference type="InterPro" id="IPR036259">
    <property type="entry name" value="MFS_trans_sf"/>
</dbReference>
<keyword evidence="5 6" id="KW-0472">Membrane</keyword>
<keyword evidence="3 6" id="KW-0812">Transmembrane</keyword>
<accession>A0A5Q0MAY3</accession>
<feature type="transmembrane region" description="Helical" evidence="6">
    <location>
        <begin position="348"/>
        <end position="367"/>
    </location>
</feature>
<reference evidence="8 9" key="1">
    <citation type="submission" date="2019-10" db="EMBL/GenBank/DDBJ databases">
        <title>Complete genome sequence of Variovorax paradoxus 5C-2.</title>
        <authorList>
            <person name="Gogoleva N.E."/>
            <person name="Balkin A.S."/>
        </authorList>
    </citation>
    <scope>NUCLEOTIDE SEQUENCE [LARGE SCALE GENOMIC DNA]</scope>
    <source>
        <strain evidence="8 9">5C-2</strain>
    </source>
</reference>
<evidence type="ECO:0000256" key="1">
    <source>
        <dbReference type="ARBA" id="ARBA00004141"/>
    </source>
</evidence>
<comment type="subcellular location">
    <subcellularLocation>
        <location evidence="1">Membrane</location>
        <topology evidence="1">Multi-pass membrane protein</topology>
    </subcellularLocation>
</comment>
<evidence type="ECO:0000259" key="7">
    <source>
        <dbReference type="PROSITE" id="PS50850"/>
    </source>
</evidence>
<protein>
    <submittedName>
        <fullName evidence="8">MFS transporter</fullName>
    </submittedName>
</protein>
<evidence type="ECO:0000256" key="5">
    <source>
        <dbReference type="ARBA" id="ARBA00023136"/>
    </source>
</evidence>
<dbReference type="GO" id="GO:0022857">
    <property type="term" value="F:transmembrane transporter activity"/>
    <property type="evidence" value="ECO:0007669"/>
    <property type="project" value="InterPro"/>
</dbReference>
<feature type="transmembrane region" description="Helical" evidence="6">
    <location>
        <begin position="64"/>
        <end position="84"/>
    </location>
</feature>
<keyword evidence="4 6" id="KW-1133">Transmembrane helix</keyword>
<dbReference type="FunFam" id="1.20.1250.20:FF:000018">
    <property type="entry name" value="MFS transporter permease"/>
    <property type="match status" value="1"/>
</dbReference>
<feature type="domain" description="Major facilitator superfamily (MFS) profile" evidence="7">
    <location>
        <begin position="30"/>
        <end position="438"/>
    </location>
</feature>
<gene>
    <name evidence="8" type="ORF">GFK26_25050</name>
</gene>
<feature type="transmembrane region" description="Helical" evidence="6">
    <location>
        <begin position="324"/>
        <end position="342"/>
    </location>
</feature>
<evidence type="ECO:0000256" key="3">
    <source>
        <dbReference type="ARBA" id="ARBA00022692"/>
    </source>
</evidence>
<evidence type="ECO:0000256" key="4">
    <source>
        <dbReference type="ARBA" id="ARBA00022989"/>
    </source>
</evidence>
<dbReference type="Gene3D" id="1.20.1250.20">
    <property type="entry name" value="MFS general substrate transporter like domains"/>
    <property type="match status" value="2"/>
</dbReference>
<keyword evidence="2" id="KW-0813">Transport</keyword>
<dbReference type="PANTHER" id="PTHR43791">
    <property type="entry name" value="PERMEASE-RELATED"/>
    <property type="match status" value="1"/>
</dbReference>
<feature type="transmembrane region" description="Helical" evidence="6">
    <location>
        <begin position="256"/>
        <end position="277"/>
    </location>
</feature>
<feature type="transmembrane region" description="Helical" evidence="6">
    <location>
        <begin position="154"/>
        <end position="177"/>
    </location>
</feature>
<dbReference type="InterPro" id="IPR020846">
    <property type="entry name" value="MFS_dom"/>
</dbReference>
<feature type="transmembrane region" description="Helical" evidence="6">
    <location>
        <begin position="292"/>
        <end position="312"/>
    </location>
</feature>
<feature type="transmembrane region" description="Helical" evidence="6">
    <location>
        <begin position="120"/>
        <end position="142"/>
    </location>
</feature>
<dbReference type="GO" id="GO:0005886">
    <property type="term" value="C:plasma membrane"/>
    <property type="evidence" value="ECO:0007669"/>
    <property type="project" value="TreeGrafter"/>
</dbReference>
<dbReference type="InterPro" id="IPR011701">
    <property type="entry name" value="MFS"/>
</dbReference>
<feature type="transmembrane region" description="Helical" evidence="6">
    <location>
        <begin position="416"/>
        <end position="435"/>
    </location>
</feature>
<evidence type="ECO:0000256" key="2">
    <source>
        <dbReference type="ARBA" id="ARBA00022448"/>
    </source>
</evidence>
<dbReference type="EMBL" id="CP045644">
    <property type="protein sequence ID" value="QFZ85804.1"/>
    <property type="molecule type" value="Genomic_DNA"/>
</dbReference>
<evidence type="ECO:0000256" key="6">
    <source>
        <dbReference type="SAM" id="Phobius"/>
    </source>
</evidence>
<dbReference type="SUPFAM" id="SSF103473">
    <property type="entry name" value="MFS general substrate transporter"/>
    <property type="match status" value="1"/>
</dbReference>
<feature type="transmembrane region" description="Helical" evidence="6">
    <location>
        <begin position="26"/>
        <end position="44"/>
    </location>
</feature>
<dbReference type="CDD" id="cd17319">
    <property type="entry name" value="MFS_ExuT_GudP_like"/>
    <property type="match status" value="1"/>
</dbReference>
<feature type="transmembrane region" description="Helical" evidence="6">
    <location>
        <begin position="96"/>
        <end position="114"/>
    </location>
</feature>
<dbReference type="PROSITE" id="PS50850">
    <property type="entry name" value="MFS"/>
    <property type="match status" value="1"/>
</dbReference>
<dbReference type="Pfam" id="PF07690">
    <property type="entry name" value="MFS_1"/>
    <property type="match status" value="1"/>
</dbReference>
<proteinExistence type="predicted"/>
<organism evidence="8 9">
    <name type="scientific">Variovorax paradoxus</name>
    <dbReference type="NCBI Taxonomy" id="34073"/>
    <lineage>
        <taxon>Bacteria</taxon>
        <taxon>Pseudomonadati</taxon>
        <taxon>Pseudomonadota</taxon>
        <taxon>Betaproteobacteria</taxon>
        <taxon>Burkholderiales</taxon>
        <taxon>Comamonadaceae</taxon>
        <taxon>Variovorax</taxon>
    </lineage>
</organism>